<sequence>MSDTLYIQTEKNVEVHSPDVYLQDVAKLSCCNSSVLNRNKVRKVFTIPQNKPGRYVVSAMDLIDEIQKKEQSVDVNHIGEPNFVITYETQKHKHVAYSWFKTILVCLVTFVGAAFSIMTFNTDVDTSGLFFHIYKQFTGNISDGYTILELTYSIGIGLGVIFFFNHFGGKRLTQDPTPMEVEMRLYEDDIDTTIIEQAERKENQ</sequence>
<protein>
    <submittedName>
        <fullName evidence="3">Stage V sporulation protein AA</fullName>
    </submittedName>
</protein>
<organism evidence="3 4">
    <name type="scientific">Lactonifactor longoviformis DSM 17459</name>
    <dbReference type="NCBI Taxonomy" id="1122155"/>
    <lineage>
        <taxon>Bacteria</taxon>
        <taxon>Bacillati</taxon>
        <taxon>Bacillota</taxon>
        <taxon>Clostridia</taxon>
        <taxon>Eubacteriales</taxon>
        <taxon>Clostridiaceae</taxon>
        <taxon>Lactonifactor</taxon>
    </lineage>
</organism>
<dbReference type="OrthoDB" id="9782754at2"/>
<dbReference type="Pfam" id="PF12164">
    <property type="entry name" value="SporV_AA"/>
    <property type="match status" value="1"/>
</dbReference>
<gene>
    <name evidence="3" type="ORF">SAMN02745158_00853</name>
</gene>
<feature type="domain" description="Stage V sporulation protein AA" evidence="2">
    <location>
        <begin position="3"/>
        <end position="90"/>
    </location>
</feature>
<dbReference type="AlphaFoldDB" id="A0A1M4UCU7"/>
<evidence type="ECO:0000313" key="4">
    <source>
        <dbReference type="Proteomes" id="UP000184245"/>
    </source>
</evidence>
<dbReference type="InterPro" id="IPR038548">
    <property type="entry name" value="SporV_AA_N_sf"/>
</dbReference>
<evidence type="ECO:0000256" key="1">
    <source>
        <dbReference type="SAM" id="Phobius"/>
    </source>
</evidence>
<feature type="transmembrane region" description="Helical" evidence="1">
    <location>
        <begin position="144"/>
        <end position="164"/>
    </location>
</feature>
<accession>A0A1M4UCU7</accession>
<reference evidence="3 4" key="1">
    <citation type="submission" date="2016-11" db="EMBL/GenBank/DDBJ databases">
        <authorList>
            <person name="Jaros S."/>
            <person name="Januszkiewicz K."/>
            <person name="Wedrychowicz H."/>
        </authorList>
    </citation>
    <scope>NUCLEOTIDE SEQUENCE [LARGE SCALE GENOMIC DNA]</scope>
    <source>
        <strain evidence="3 4">DSM 17459</strain>
    </source>
</reference>
<dbReference type="RefSeq" id="WP_072849266.1">
    <property type="nucleotide sequence ID" value="NZ_FQVI01000002.1"/>
</dbReference>
<proteinExistence type="predicted"/>
<dbReference type="EMBL" id="FQVI01000002">
    <property type="protein sequence ID" value="SHE54545.1"/>
    <property type="molecule type" value="Genomic_DNA"/>
</dbReference>
<feature type="transmembrane region" description="Helical" evidence="1">
    <location>
        <begin position="99"/>
        <end position="120"/>
    </location>
</feature>
<keyword evidence="4" id="KW-1185">Reference proteome</keyword>
<evidence type="ECO:0000313" key="3">
    <source>
        <dbReference type="EMBL" id="SHE54545.1"/>
    </source>
</evidence>
<keyword evidence="1" id="KW-0472">Membrane</keyword>
<dbReference type="STRING" id="1122155.SAMN02745158_00853"/>
<keyword evidence="1" id="KW-0812">Transmembrane</keyword>
<dbReference type="InterPro" id="IPR021997">
    <property type="entry name" value="SporV_AA"/>
</dbReference>
<dbReference type="Gene3D" id="2.60.480.10">
    <property type="entry name" value="eubacterium ventriosum atcc domain"/>
    <property type="match status" value="1"/>
</dbReference>
<name>A0A1M4UCU7_9CLOT</name>
<evidence type="ECO:0000259" key="2">
    <source>
        <dbReference type="Pfam" id="PF12164"/>
    </source>
</evidence>
<keyword evidence="1" id="KW-1133">Transmembrane helix</keyword>
<dbReference type="Proteomes" id="UP000184245">
    <property type="component" value="Unassembled WGS sequence"/>
</dbReference>